<keyword evidence="2" id="KW-1185">Reference proteome</keyword>
<organism evidence="1 2">
    <name type="scientific">Flagellimonas oceani</name>
    <dbReference type="NCBI Taxonomy" id="2698672"/>
    <lineage>
        <taxon>Bacteria</taxon>
        <taxon>Pseudomonadati</taxon>
        <taxon>Bacteroidota</taxon>
        <taxon>Flavobacteriia</taxon>
        <taxon>Flavobacteriales</taxon>
        <taxon>Flavobacteriaceae</taxon>
        <taxon>Flagellimonas</taxon>
    </lineage>
</organism>
<sequence>MRIFNTFAAIILLGIVLVSCKQEAIKGDYFGEEFKVSGEASKTSAPFEGISGKDSLQTQIVGEIKEVCQAKGCWMKVELESNDEVFVRFKDYGFFVPKDAAGKKVVMNGAAFFEEMSVEDQKHYAEDEGASEEELAQITAPKKTLRFEADGVLIASQP</sequence>
<dbReference type="Pfam" id="PF16267">
    <property type="entry name" value="DUF4920"/>
    <property type="match status" value="1"/>
</dbReference>
<dbReference type="PROSITE" id="PS51257">
    <property type="entry name" value="PROKAR_LIPOPROTEIN"/>
    <property type="match status" value="1"/>
</dbReference>
<dbReference type="Proteomes" id="UP000502928">
    <property type="component" value="Chromosome"/>
</dbReference>
<gene>
    <name evidence="1" type="ORF">GVT53_11720</name>
</gene>
<dbReference type="KEGG" id="mut:GVT53_11720"/>
<name>A0A6G7J3Z5_9FLAO</name>
<reference evidence="1 2" key="1">
    <citation type="submission" date="2020-02" db="EMBL/GenBank/DDBJ databases">
        <title>Complete genome of Muricauda sp. 501str8.</title>
        <authorList>
            <person name="Dong B."/>
            <person name="Zhu S."/>
            <person name="Yang J."/>
            <person name="Chen J."/>
        </authorList>
    </citation>
    <scope>NUCLEOTIDE SEQUENCE [LARGE SCALE GENOMIC DNA]</scope>
    <source>
        <strain evidence="1 2">501str8</strain>
    </source>
</reference>
<evidence type="ECO:0000313" key="2">
    <source>
        <dbReference type="Proteomes" id="UP000502928"/>
    </source>
</evidence>
<protein>
    <submittedName>
        <fullName evidence="1">DUF4920 domain-containing protein</fullName>
    </submittedName>
</protein>
<accession>A0A6G7J3Z5</accession>
<dbReference type="EMBL" id="CP049616">
    <property type="protein sequence ID" value="QII45319.1"/>
    <property type="molecule type" value="Genomic_DNA"/>
</dbReference>
<dbReference type="AlphaFoldDB" id="A0A6G7J3Z5"/>
<dbReference type="RefSeq" id="WP_166248802.1">
    <property type="nucleotide sequence ID" value="NZ_CP049616.1"/>
</dbReference>
<dbReference type="InterPro" id="IPR032577">
    <property type="entry name" value="DUF4920"/>
</dbReference>
<evidence type="ECO:0000313" key="1">
    <source>
        <dbReference type="EMBL" id="QII45319.1"/>
    </source>
</evidence>
<proteinExistence type="predicted"/>